<reference evidence="2 3" key="1">
    <citation type="submission" date="2018-03" db="EMBL/GenBank/DDBJ databases">
        <title>A gene transfer event suggests a long-term partnership between eustigmatophyte algae and a novel lineage of endosymbiotic bacteria.</title>
        <authorList>
            <person name="Yurchenko T."/>
            <person name="Sevcikova T."/>
            <person name="Pribyl P."/>
            <person name="El Karkouri K."/>
            <person name="Klimes V."/>
            <person name="Amaral R."/>
            <person name="Zbrankova V."/>
            <person name="Kim E."/>
            <person name="Raoult D."/>
            <person name="Santos L.M.A."/>
            <person name="Elias M."/>
        </authorList>
    </citation>
    <scope>NUCLEOTIDE SEQUENCE [LARGE SCALE GENOMIC DNA]</scope>
    <source>
        <strain evidence="2">CCALA 838</strain>
    </source>
</reference>
<dbReference type="PIRSF" id="PIRSF003113">
    <property type="entry name" value="BolA"/>
    <property type="match status" value="1"/>
</dbReference>
<dbReference type="Gene3D" id="3.30.300.90">
    <property type="entry name" value="BolA-like"/>
    <property type="match status" value="1"/>
</dbReference>
<evidence type="ECO:0000256" key="1">
    <source>
        <dbReference type="RuleBase" id="RU003860"/>
    </source>
</evidence>
<dbReference type="SUPFAM" id="SSF82657">
    <property type="entry name" value="BolA-like"/>
    <property type="match status" value="1"/>
</dbReference>
<dbReference type="AlphaFoldDB" id="A0A2P1P9B8"/>
<sequence length="77" mass="8560">MKVNDQTIIDAIRKNLPDAQVTLKALDCSKLGYYIEVKSSIFKDKSLIEQHRSVKSALSNLLDSEVLHAVTLKTTTA</sequence>
<dbReference type="InterPro" id="IPR036065">
    <property type="entry name" value="BolA-like_sf"/>
</dbReference>
<comment type="similarity">
    <text evidence="1">Belongs to the BolA/IbaG family.</text>
</comment>
<dbReference type="EMBL" id="CP027845">
    <property type="protein sequence ID" value="AVP87853.1"/>
    <property type="molecule type" value="Genomic_DNA"/>
</dbReference>
<dbReference type="OrthoDB" id="9796738at2"/>
<keyword evidence="3" id="KW-1185">Reference proteome</keyword>
<proteinExistence type="inferred from homology"/>
<dbReference type="Proteomes" id="UP000241762">
    <property type="component" value="Chromosome"/>
</dbReference>
<evidence type="ECO:0000313" key="3">
    <source>
        <dbReference type="Proteomes" id="UP000241762"/>
    </source>
</evidence>
<organism evidence="2 3">
    <name type="scientific">Candidatus Phycorickettsia trachydisci</name>
    <dbReference type="NCBI Taxonomy" id="2115978"/>
    <lineage>
        <taxon>Bacteria</taxon>
        <taxon>Pseudomonadati</taxon>
        <taxon>Pseudomonadota</taxon>
        <taxon>Alphaproteobacteria</taxon>
        <taxon>Rickettsiales</taxon>
        <taxon>Rickettsiaceae</taxon>
        <taxon>Candidatus Phycorickettsia</taxon>
    </lineage>
</organism>
<gene>
    <name evidence="2" type="ORF">phytr_9250</name>
</gene>
<name>A0A2P1P9B8_9RICK</name>
<dbReference type="KEGG" id="ptc:phytr_9250"/>
<evidence type="ECO:0000313" key="2">
    <source>
        <dbReference type="EMBL" id="AVP87853.1"/>
    </source>
</evidence>
<accession>A0A2P1P9B8</accession>
<dbReference type="InterPro" id="IPR002634">
    <property type="entry name" value="BolA"/>
</dbReference>
<dbReference type="RefSeq" id="WP_106874696.1">
    <property type="nucleotide sequence ID" value="NZ_CP027845.1"/>
</dbReference>
<dbReference type="Pfam" id="PF01722">
    <property type="entry name" value="BolA"/>
    <property type="match status" value="1"/>
</dbReference>
<protein>
    <submittedName>
        <fullName evidence="2">Transcriptional regulator, BolA protein family</fullName>
    </submittedName>
</protein>